<protein>
    <submittedName>
        <fullName evidence="1">Ccdc151 protein</fullName>
    </submittedName>
</protein>
<evidence type="ECO:0000313" key="1">
    <source>
        <dbReference type="EMBL" id="CAE7353905.1"/>
    </source>
</evidence>
<name>A0A812PN32_9DINO</name>
<reference evidence="1" key="1">
    <citation type="submission" date="2021-02" db="EMBL/GenBank/DDBJ databases">
        <authorList>
            <person name="Dougan E. K."/>
            <person name="Rhodes N."/>
            <person name="Thang M."/>
            <person name="Chan C."/>
        </authorList>
    </citation>
    <scope>NUCLEOTIDE SEQUENCE</scope>
</reference>
<proteinExistence type="predicted"/>
<accession>A0A812PN32</accession>
<gene>
    <name evidence="1" type="primary">Ccdc151</name>
    <name evidence="1" type="ORF">SNEC2469_LOCUS9218</name>
</gene>
<organism evidence="1 2">
    <name type="scientific">Symbiodinium necroappetens</name>
    <dbReference type="NCBI Taxonomy" id="1628268"/>
    <lineage>
        <taxon>Eukaryota</taxon>
        <taxon>Sar</taxon>
        <taxon>Alveolata</taxon>
        <taxon>Dinophyceae</taxon>
        <taxon>Suessiales</taxon>
        <taxon>Symbiodiniaceae</taxon>
        <taxon>Symbiodinium</taxon>
    </lineage>
</organism>
<dbReference type="EMBL" id="CAJNJA010014964">
    <property type="protein sequence ID" value="CAE7353905.1"/>
    <property type="molecule type" value="Genomic_DNA"/>
</dbReference>
<dbReference type="AlphaFoldDB" id="A0A812PN32"/>
<sequence length="219" mass="22469">MGCSLCVKDRKQDAVSSAASTTGDAVGASKTKVHVGPLEIDSSGVVVKPKFNLGVAGGSLYALAGVRDVRDGLAVDGLAMYMKSYSSSGASLVEVLSEIKAQEPIPVLDDLITAVPQIISLVLETVGVDIDGANVAAVEGVVYVYVGAGVTAGIYLGWVDTQGYAMIGLEGRVATAAGAALALRAGLNEEKLAARVVSYLTNVGFDMVVKFREPCQTAK</sequence>
<evidence type="ECO:0000313" key="2">
    <source>
        <dbReference type="Proteomes" id="UP000601435"/>
    </source>
</evidence>
<comment type="caution">
    <text evidence="1">The sequence shown here is derived from an EMBL/GenBank/DDBJ whole genome shotgun (WGS) entry which is preliminary data.</text>
</comment>
<dbReference type="OrthoDB" id="425507at2759"/>
<dbReference type="Proteomes" id="UP000601435">
    <property type="component" value="Unassembled WGS sequence"/>
</dbReference>
<keyword evidence="2" id="KW-1185">Reference proteome</keyword>